<protein>
    <submittedName>
        <fullName evidence="3">Uncharacterized protein</fullName>
    </submittedName>
</protein>
<evidence type="ECO:0000256" key="2">
    <source>
        <dbReference type="SAM" id="Phobius"/>
    </source>
</evidence>
<sequence>MLRHPDFVLSASVNCWIVYILTFHFTLVHVPGTQHRPDGLSRRPLQPEDNPEEDDIMESEEEWMDNIPVVAEVATLFSRIYCDTMKLPKSGGFTGLASARCATSAVRIGKCIGTA</sequence>
<keyword evidence="2" id="KW-0472">Membrane</keyword>
<gene>
    <name evidence="3" type="ORF">HGRIS_012010</name>
</gene>
<keyword evidence="4" id="KW-1185">Reference proteome</keyword>
<dbReference type="EMBL" id="JASNQZ010000021">
    <property type="protein sequence ID" value="KAL0945056.1"/>
    <property type="molecule type" value="Genomic_DNA"/>
</dbReference>
<evidence type="ECO:0000313" key="3">
    <source>
        <dbReference type="EMBL" id="KAL0945056.1"/>
    </source>
</evidence>
<proteinExistence type="predicted"/>
<accession>A0ABR3IP34</accession>
<comment type="caution">
    <text evidence="3">The sequence shown here is derived from an EMBL/GenBank/DDBJ whole genome shotgun (WGS) entry which is preliminary data.</text>
</comment>
<evidence type="ECO:0000256" key="1">
    <source>
        <dbReference type="SAM" id="MobiDB-lite"/>
    </source>
</evidence>
<feature type="transmembrane region" description="Helical" evidence="2">
    <location>
        <begin position="7"/>
        <end position="27"/>
    </location>
</feature>
<dbReference type="Proteomes" id="UP001556367">
    <property type="component" value="Unassembled WGS sequence"/>
</dbReference>
<evidence type="ECO:0000313" key="4">
    <source>
        <dbReference type="Proteomes" id="UP001556367"/>
    </source>
</evidence>
<keyword evidence="2" id="KW-0812">Transmembrane</keyword>
<feature type="region of interest" description="Disordered" evidence="1">
    <location>
        <begin position="33"/>
        <end position="57"/>
    </location>
</feature>
<keyword evidence="2" id="KW-1133">Transmembrane helix</keyword>
<name>A0ABR3IP34_9AGAR</name>
<organism evidence="3 4">
    <name type="scientific">Hohenbuehelia grisea</name>
    <dbReference type="NCBI Taxonomy" id="104357"/>
    <lineage>
        <taxon>Eukaryota</taxon>
        <taxon>Fungi</taxon>
        <taxon>Dikarya</taxon>
        <taxon>Basidiomycota</taxon>
        <taxon>Agaricomycotina</taxon>
        <taxon>Agaricomycetes</taxon>
        <taxon>Agaricomycetidae</taxon>
        <taxon>Agaricales</taxon>
        <taxon>Pleurotineae</taxon>
        <taxon>Pleurotaceae</taxon>
        <taxon>Hohenbuehelia</taxon>
    </lineage>
</organism>
<reference evidence="4" key="1">
    <citation type="submission" date="2024-06" db="EMBL/GenBank/DDBJ databases">
        <title>Multi-omics analyses provide insights into the biosynthesis of the anticancer antibiotic pleurotin in Hohenbuehelia grisea.</title>
        <authorList>
            <person name="Weaver J.A."/>
            <person name="Alberti F."/>
        </authorList>
    </citation>
    <scope>NUCLEOTIDE SEQUENCE [LARGE SCALE GENOMIC DNA]</scope>
    <source>
        <strain evidence="4">T-177</strain>
    </source>
</reference>